<keyword evidence="3" id="KW-1185">Reference proteome</keyword>
<reference evidence="2 3" key="1">
    <citation type="submission" date="2016-10" db="EMBL/GenBank/DDBJ databases">
        <authorList>
            <person name="de Groot N.N."/>
        </authorList>
    </citation>
    <scope>NUCLEOTIDE SEQUENCE [LARGE SCALE GENOMIC DNA]</scope>
    <source>
        <strain evidence="2 3">DSM 6793</strain>
    </source>
</reference>
<dbReference type="EMBL" id="FOLE01000001">
    <property type="protein sequence ID" value="SFB71149.1"/>
    <property type="molecule type" value="Genomic_DNA"/>
</dbReference>
<feature type="transmembrane region" description="Helical" evidence="1">
    <location>
        <begin position="39"/>
        <end position="59"/>
    </location>
</feature>
<keyword evidence="1" id="KW-0472">Membrane</keyword>
<keyword evidence="1" id="KW-1133">Transmembrane helix</keyword>
<name>A0A1I1D823_9BACT</name>
<evidence type="ECO:0000313" key="2">
    <source>
        <dbReference type="EMBL" id="SFB71149.1"/>
    </source>
</evidence>
<feature type="transmembrane region" description="Helical" evidence="1">
    <location>
        <begin position="12"/>
        <end position="33"/>
    </location>
</feature>
<keyword evidence="1" id="KW-0812">Transmembrane</keyword>
<protein>
    <submittedName>
        <fullName evidence="2">Uncharacterized protein</fullName>
    </submittedName>
</protein>
<evidence type="ECO:0000313" key="3">
    <source>
        <dbReference type="Proteomes" id="UP000199514"/>
    </source>
</evidence>
<dbReference type="Proteomes" id="UP000199514">
    <property type="component" value="Unassembled WGS sequence"/>
</dbReference>
<gene>
    <name evidence="2" type="ORF">SAMN05421780_10141</name>
</gene>
<dbReference type="AlphaFoldDB" id="A0A1I1D823"/>
<accession>A0A1I1D823</accession>
<sequence>MPIFFIKKNRNIILFILVYTTGVCYLILIFALFLKLYFVFVFISAYLICFFCFCIKYNLDLLCLVDLKKV</sequence>
<organism evidence="2 3">
    <name type="scientific">Flexibacter flexilis DSM 6793</name>
    <dbReference type="NCBI Taxonomy" id="927664"/>
    <lineage>
        <taxon>Bacteria</taxon>
        <taxon>Pseudomonadati</taxon>
        <taxon>Bacteroidota</taxon>
        <taxon>Cytophagia</taxon>
        <taxon>Cytophagales</taxon>
        <taxon>Flexibacteraceae</taxon>
        <taxon>Flexibacter</taxon>
    </lineage>
</organism>
<evidence type="ECO:0000256" key="1">
    <source>
        <dbReference type="SAM" id="Phobius"/>
    </source>
</evidence>
<dbReference type="STRING" id="927664.SAMN05421780_10141"/>
<proteinExistence type="predicted"/>